<evidence type="ECO:0000256" key="1">
    <source>
        <dbReference type="ARBA" id="ARBA00005820"/>
    </source>
</evidence>
<comment type="caution">
    <text evidence="7">The sequence shown here is derived from an EMBL/GenBank/DDBJ whole genome shotgun (WGS) entry which is preliminary data.</text>
</comment>
<dbReference type="OrthoDB" id="3275754at2"/>
<dbReference type="Pfam" id="PF00486">
    <property type="entry name" value="Trans_reg_C"/>
    <property type="match status" value="1"/>
</dbReference>
<evidence type="ECO:0000259" key="6">
    <source>
        <dbReference type="PROSITE" id="PS51755"/>
    </source>
</evidence>
<evidence type="ECO:0000256" key="4">
    <source>
        <dbReference type="ARBA" id="ARBA00023163"/>
    </source>
</evidence>
<reference evidence="7 8" key="1">
    <citation type="submission" date="2018-12" db="EMBL/GenBank/DDBJ databases">
        <title>Amycolatopsis eburnea sp. nov. actinomycete associate with arbuscular mycorrhiza fungal spore.</title>
        <authorList>
            <person name="Lumyong S."/>
            <person name="Chaiya L."/>
        </authorList>
    </citation>
    <scope>NUCLEOTIDE SEQUENCE [LARGE SCALE GENOMIC DNA]</scope>
    <source>
        <strain evidence="7 8">GLM-1</strain>
    </source>
</reference>
<dbReference type="Pfam" id="PF03704">
    <property type="entry name" value="BTAD"/>
    <property type="match status" value="1"/>
</dbReference>
<dbReference type="CDD" id="cd15831">
    <property type="entry name" value="BTAD"/>
    <property type="match status" value="1"/>
</dbReference>
<dbReference type="InterPro" id="IPR005158">
    <property type="entry name" value="BTAD"/>
</dbReference>
<dbReference type="PANTHER" id="PTHR35807:SF1">
    <property type="entry name" value="TRANSCRIPTIONAL REGULATOR REDD"/>
    <property type="match status" value="1"/>
</dbReference>
<keyword evidence="3 5" id="KW-0238">DNA-binding</keyword>
<organism evidence="7 8">
    <name type="scientific">Amycolatopsis eburnea</name>
    <dbReference type="NCBI Taxonomy" id="2267691"/>
    <lineage>
        <taxon>Bacteria</taxon>
        <taxon>Bacillati</taxon>
        <taxon>Actinomycetota</taxon>
        <taxon>Actinomycetes</taxon>
        <taxon>Pseudonocardiales</taxon>
        <taxon>Pseudonocardiaceae</taxon>
        <taxon>Amycolatopsis</taxon>
    </lineage>
</organism>
<dbReference type="GO" id="GO:0006355">
    <property type="term" value="P:regulation of DNA-templated transcription"/>
    <property type="evidence" value="ECO:0007669"/>
    <property type="project" value="InterPro"/>
</dbReference>
<dbReference type="PROSITE" id="PS51755">
    <property type="entry name" value="OMPR_PHOB"/>
    <property type="match status" value="1"/>
</dbReference>
<dbReference type="SMART" id="SM00862">
    <property type="entry name" value="Trans_reg_C"/>
    <property type="match status" value="1"/>
</dbReference>
<protein>
    <submittedName>
        <fullName evidence="7">Tetratricopeptide repeat protein</fullName>
    </submittedName>
</protein>
<dbReference type="PANTHER" id="PTHR35807">
    <property type="entry name" value="TRANSCRIPTIONAL REGULATOR REDD-RELATED"/>
    <property type="match status" value="1"/>
</dbReference>
<dbReference type="EMBL" id="RSEC01000058">
    <property type="protein sequence ID" value="RSD13922.1"/>
    <property type="molecule type" value="Genomic_DNA"/>
</dbReference>
<dbReference type="GO" id="GO:0000160">
    <property type="term" value="P:phosphorelay signal transduction system"/>
    <property type="evidence" value="ECO:0007669"/>
    <property type="project" value="InterPro"/>
</dbReference>
<dbReference type="InterPro" id="IPR001867">
    <property type="entry name" value="OmpR/PhoB-type_DNA-bd"/>
</dbReference>
<dbReference type="SUPFAM" id="SSF52540">
    <property type="entry name" value="P-loop containing nucleoside triphosphate hydrolases"/>
    <property type="match status" value="1"/>
</dbReference>
<dbReference type="InterPro" id="IPR051677">
    <property type="entry name" value="AfsR-DnrI-RedD_regulator"/>
</dbReference>
<dbReference type="GO" id="GO:0043531">
    <property type="term" value="F:ADP binding"/>
    <property type="evidence" value="ECO:0007669"/>
    <property type="project" value="InterPro"/>
</dbReference>
<name>A0A427T4T6_9PSEU</name>
<evidence type="ECO:0000256" key="5">
    <source>
        <dbReference type="PROSITE-ProRule" id="PRU01091"/>
    </source>
</evidence>
<evidence type="ECO:0000313" key="7">
    <source>
        <dbReference type="EMBL" id="RSD13922.1"/>
    </source>
</evidence>
<dbReference type="SUPFAM" id="SSF48452">
    <property type="entry name" value="TPR-like"/>
    <property type="match status" value="3"/>
</dbReference>
<dbReference type="SUPFAM" id="SSF46894">
    <property type="entry name" value="C-terminal effector domain of the bipartite response regulators"/>
    <property type="match status" value="1"/>
</dbReference>
<dbReference type="Proteomes" id="UP000267081">
    <property type="component" value="Unassembled WGS sequence"/>
</dbReference>
<dbReference type="RefSeq" id="WP_125313198.1">
    <property type="nucleotide sequence ID" value="NZ_RSEC01000058.1"/>
</dbReference>
<dbReference type="InterPro" id="IPR036388">
    <property type="entry name" value="WH-like_DNA-bd_sf"/>
</dbReference>
<dbReference type="InterPro" id="IPR027417">
    <property type="entry name" value="P-loop_NTPase"/>
</dbReference>
<evidence type="ECO:0000256" key="2">
    <source>
        <dbReference type="ARBA" id="ARBA00023015"/>
    </source>
</evidence>
<keyword evidence="8" id="KW-1185">Reference proteome</keyword>
<comment type="similarity">
    <text evidence="1">Belongs to the AfsR/DnrI/RedD regulatory family.</text>
</comment>
<feature type="domain" description="OmpR/PhoB-type" evidence="6">
    <location>
        <begin position="1"/>
        <end position="89"/>
    </location>
</feature>
<evidence type="ECO:0000313" key="8">
    <source>
        <dbReference type="Proteomes" id="UP000267081"/>
    </source>
</evidence>
<gene>
    <name evidence="7" type="ORF">EIY87_30095</name>
</gene>
<dbReference type="PRINTS" id="PR00364">
    <property type="entry name" value="DISEASERSIST"/>
</dbReference>
<dbReference type="Gene3D" id="1.10.10.10">
    <property type="entry name" value="Winged helix-like DNA-binding domain superfamily/Winged helix DNA-binding domain"/>
    <property type="match status" value="1"/>
</dbReference>
<evidence type="ECO:0000256" key="3">
    <source>
        <dbReference type="ARBA" id="ARBA00023125"/>
    </source>
</evidence>
<dbReference type="SMART" id="SM01043">
    <property type="entry name" value="BTAD"/>
    <property type="match status" value="1"/>
</dbReference>
<dbReference type="GO" id="GO:0003677">
    <property type="term" value="F:DNA binding"/>
    <property type="evidence" value="ECO:0007669"/>
    <property type="project" value="UniProtKB-UniRule"/>
</dbReference>
<keyword evidence="4" id="KW-0804">Transcription</keyword>
<dbReference type="Pfam" id="PF13424">
    <property type="entry name" value="TPR_12"/>
    <property type="match status" value="1"/>
</dbReference>
<dbReference type="Gene3D" id="1.25.40.10">
    <property type="entry name" value="Tetratricopeptide repeat domain"/>
    <property type="match status" value="2"/>
</dbReference>
<keyword evidence="2" id="KW-0805">Transcription regulation</keyword>
<dbReference type="InterPro" id="IPR016032">
    <property type="entry name" value="Sig_transdc_resp-reg_C-effctor"/>
</dbReference>
<sequence>MRFWLLGELDVRAGDRVVEIRRPRLQGLLTALLTDLNKVVPADVLAERVWGERLPAHPRNALYSYVSRLRTALGAALITQRSGGYLLTADPETVDLHVFQRLLGEAGTTDDDETKAALLTRALGLWRGDPFGSLDTPWFVNQREALASRRLSAQLDLADLRLRGNRPGELVPELTALAEAHPLDERVRGQLVLALHRAGRRGDALREYDRIRRLLAEELGTDPGAQLRQVHDRVLRGEPGASRPVPHQLPAAPAAFVGRAALLAELDRATETAGPVVISAIGGAGGIGKTWLALHWAAGKLDDFPDGQLYVNLRGFDPVAEPMPVSVAVRGFLHALGVDGTAVPPNPDAQLALYRSLLAGKRVLVVLDNAADSAQAAPLLPGSPTCRVLVTSRNRLGGLVAAHGARPVPLDVLPAREARELLDRQIGRERLDDETAAELIRLCAGLPLALGIVAARAVTSPELPPSSLAEELRDQAARLDGLDAGDAGLSLRTVFSWSLRHLTDEASALFGLLAAAPGPDIGLPAAAALAGRPLPATRKVLRTLENAHLLTRTASGRYRMHDLVRLYAAERSEPVREEALRRVTDFYLQTSWHGHLAIEPLQTPITLEPPLPGVEAQRFDGQSEAVRWFAAEHACLTATTELAAERGWHAQVWQLAWLLNEFRARQGQLREREAAGRLALAAAAQLGDVTAQLIAYRIHASASIFAGKPEVALECLPRALALAERAGDRLQQAHLHYVLAGAWEYHAQDYRAELEQCQRIFELIEPDDAPRLYIRALDLVGFCHLQWSDWPEARHWLDRAAATARKYGDPDGEAHALGNLGFVALRSGDWPEAVANLERAVDILTTIGNERHATFFLVGLGDSYRIVGREDDARRVLHDALDRYRVHPEGAQLKEVEACFLALGG</sequence>
<accession>A0A427T4T6</accession>
<feature type="DNA-binding region" description="OmpR/PhoB-type" evidence="5">
    <location>
        <begin position="1"/>
        <end position="89"/>
    </location>
</feature>
<dbReference type="InterPro" id="IPR011990">
    <property type="entry name" value="TPR-like_helical_dom_sf"/>
</dbReference>
<proteinExistence type="inferred from homology"/>
<dbReference type="AlphaFoldDB" id="A0A427T4T6"/>